<evidence type="ECO:0000313" key="1">
    <source>
        <dbReference type="EMBL" id="GMN72799.1"/>
    </source>
</evidence>
<accession>A0AA88JFR6</accession>
<comment type="caution">
    <text evidence="1">The sequence shown here is derived from an EMBL/GenBank/DDBJ whole genome shotgun (WGS) entry which is preliminary data.</text>
</comment>
<proteinExistence type="predicted"/>
<feature type="non-terminal residue" evidence="1">
    <location>
        <position position="1"/>
    </location>
</feature>
<protein>
    <submittedName>
        <fullName evidence="1">Uncharacterized protein</fullName>
    </submittedName>
</protein>
<gene>
    <name evidence="1" type="ORF">TIFTF001_054790</name>
</gene>
<reference evidence="1" key="1">
    <citation type="submission" date="2023-07" db="EMBL/GenBank/DDBJ databases">
        <title>draft genome sequence of fig (Ficus carica).</title>
        <authorList>
            <person name="Takahashi T."/>
            <person name="Nishimura K."/>
        </authorList>
    </citation>
    <scope>NUCLEOTIDE SEQUENCE</scope>
</reference>
<keyword evidence="2" id="KW-1185">Reference proteome</keyword>
<name>A0AA88JFR6_FICCA</name>
<dbReference type="Proteomes" id="UP001187192">
    <property type="component" value="Unassembled WGS sequence"/>
</dbReference>
<evidence type="ECO:0000313" key="2">
    <source>
        <dbReference type="Proteomes" id="UP001187192"/>
    </source>
</evidence>
<organism evidence="1 2">
    <name type="scientific">Ficus carica</name>
    <name type="common">Common fig</name>
    <dbReference type="NCBI Taxonomy" id="3494"/>
    <lineage>
        <taxon>Eukaryota</taxon>
        <taxon>Viridiplantae</taxon>
        <taxon>Streptophyta</taxon>
        <taxon>Embryophyta</taxon>
        <taxon>Tracheophyta</taxon>
        <taxon>Spermatophyta</taxon>
        <taxon>Magnoliopsida</taxon>
        <taxon>eudicotyledons</taxon>
        <taxon>Gunneridae</taxon>
        <taxon>Pentapetalae</taxon>
        <taxon>rosids</taxon>
        <taxon>fabids</taxon>
        <taxon>Rosales</taxon>
        <taxon>Moraceae</taxon>
        <taxon>Ficeae</taxon>
        <taxon>Ficus</taxon>
    </lineage>
</organism>
<sequence>MVSLGKISLKSSSMAYVIQQEIGLRGEMNNSSTMEPWIDQRLVRRDALLKEILVVLKRILE</sequence>
<dbReference type="EMBL" id="BTGU01015617">
    <property type="protein sequence ID" value="GMN72799.1"/>
    <property type="molecule type" value="Genomic_DNA"/>
</dbReference>
<dbReference type="AlphaFoldDB" id="A0AA88JFR6"/>